<evidence type="ECO:0000259" key="2">
    <source>
        <dbReference type="Pfam" id="PF25942"/>
    </source>
</evidence>
<evidence type="ECO:0000313" key="4">
    <source>
        <dbReference type="Proteomes" id="UP000243250"/>
    </source>
</evidence>
<evidence type="ECO:0000313" key="3">
    <source>
        <dbReference type="EMBL" id="SFR51607.1"/>
    </source>
</evidence>
<protein>
    <recommendedName>
        <fullName evidence="2">Ig-like domain-containing protein</fullName>
    </recommendedName>
</protein>
<dbReference type="Proteomes" id="UP000243250">
    <property type="component" value="Unassembled WGS sequence"/>
</dbReference>
<dbReference type="STRING" id="555875.SAMN04488124_1999"/>
<dbReference type="InterPro" id="IPR058929">
    <property type="entry name" value="Ig_halo"/>
</dbReference>
<name>A0A1I6HBF5_9EURY</name>
<keyword evidence="4" id="KW-1185">Reference proteome</keyword>
<evidence type="ECO:0000256" key="1">
    <source>
        <dbReference type="SAM" id="MobiDB-lite"/>
    </source>
</evidence>
<proteinExistence type="predicted"/>
<dbReference type="Pfam" id="PF25942">
    <property type="entry name" value="Ig_halo"/>
    <property type="match status" value="1"/>
</dbReference>
<feature type="compositionally biased region" description="Low complexity" evidence="1">
    <location>
        <begin position="40"/>
        <end position="60"/>
    </location>
</feature>
<feature type="region of interest" description="Disordered" evidence="1">
    <location>
        <begin position="22"/>
        <end position="70"/>
    </location>
</feature>
<accession>A0A1I6HBF5</accession>
<dbReference type="AlphaFoldDB" id="A0A1I6HBF5"/>
<dbReference type="OrthoDB" id="282315at2157"/>
<dbReference type="EMBL" id="FOYS01000003">
    <property type="protein sequence ID" value="SFR51607.1"/>
    <property type="molecule type" value="Genomic_DNA"/>
</dbReference>
<organism evidence="3 4">
    <name type="scientific">Halogeometricum limi</name>
    <dbReference type="NCBI Taxonomy" id="555875"/>
    <lineage>
        <taxon>Archaea</taxon>
        <taxon>Methanobacteriati</taxon>
        <taxon>Methanobacteriota</taxon>
        <taxon>Stenosarchaea group</taxon>
        <taxon>Halobacteria</taxon>
        <taxon>Halobacteriales</taxon>
        <taxon>Haloferacaceae</taxon>
        <taxon>Halogeometricum</taxon>
    </lineage>
</organism>
<gene>
    <name evidence="3" type="ORF">SAMN04488124_1999</name>
</gene>
<sequence>MPTRRTVLASLSVVGATSLAGCDALGRTSPESTPERETTASRATSTSSGTAAAEATSSSSLPYRAADETENVDRPRGVVVRNVGVESRFATVVVARGDETVFVESADYAPQGTGRTRRYPELVARRGTYEVYVETGDGATGRGVLRVDDVHDDAVVELGPAVRVRQTVRCAPDCGAISRGGDAKPFGNPRWPEVDAWAGYTVTVANAGENTHDVRVVFDVDGETVLDYRYRPPRGTVLGFPTVPPLRRLRVTVEANGDRWRGRLDEDRSVALPLAVDGDGVRVDAWPDAGADLRVRNERGPRTVTVTLTRSGNRVAEWSGELDENGTATVDDFVPGPGLYRVVMTLGDGGDGGARTSTRSVVVTRHGLLLVRARDGVDAFFVR</sequence>
<reference evidence="4" key="1">
    <citation type="submission" date="2016-10" db="EMBL/GenBank/DDBJ databases">
        <authorList>
            <person name="Varghese N."/>
            <person name="Submissions S."/>
        </authorList>
    </citation>
    <scope>NUCLEOTIDE SEQUENCE [LARGE SCALE GENOMIC DNA]</scope>
    <source>
        <strain evidence="4">CGMCC 1.8711</strain>
    </source>
</reference>
<dbReference type="RefSeq" id="WP_089880077.1">
    <property type="nucleotide sequence ID" value="NZ_FOYS01000003.1"/>
</dbReference>
<dbReference type="PROSITE" id="PS51257">
    <property type="entry name" value="PROKAR_LIPOPROTEIN"/>
    <property type="match status" value="1"/>
</dbReference>
<feature type="domain" description="Ig-like" evidence="2">
    <location>
        <begin position="91"/>
        <end position="166"/>
    </location>
</feature>